<dbReference type="PROSITE" id="PS50235">
    <property type="entry name" value="USP_3"/>
    <property type="match status" value="1"/>
</dbReference>
<accession>A0AAJ6CF27</accession>
<dbReference type="SUPFAM" id="SSF54236">
    <property type="entry name" value="Ubiquitin-like"/>
    <property type="match status" value="1"/>
</dbReference>
<keyword evidence="5 9" id="KW-0378">Hydrolase</keyword>
<comment type="catalytic activity">
    <reaction evidence="1">
        <text>Thiol-dependent hydrolysis of ester, thioester, amide, peptide and isopeptide bonds formed by the C-terminal Gly of ubiquitin (a 76-residue protein attached to proteins as an intracellular targeting signal).</text>
        <dbReference type="EC" id="3.4.19.12"/>
    </reaction>
</comment>
<dbReference type="SUPFAM" id="SSF54001">
    <property type="entry name" value="Cysteine proteinases"/>
    <property type="match status" value="1"/>
</dbReference>
<dbReference type="PANTHER" id="PTHR43982:SF1">
    <property type="entry name" value="UBIQUITIN CARBOXYL-TERMINAL HYDROLASE 14"/>
    <property type="match status" value="1"/>
</dbReference>
<dbReference type="PANTHER" id="PTHR43982">
    <property type="entry name" value="UBIQUITIN CARBOXYL-TERMINAL HYDROLASE"/>
    <property type="match status" value="1"/>
</dbReference>
<evidence type="ECO:0000256" key="6">
    <source>
        <dbReference type="ARBA" id="ARBA00022807"/>
    </source>
</evidence>
<evidence type="ECO:0000256" key="3">
    <source>
        <dbReference type="ARBA" id="ARBA00022670"/>
    </source>
</evidence>
<proteinExistence type="predicted"/>
<keyword evidence="3" id="KW-0645">Protease</keyword>
<evidence type="ECO:0000256" key="4">
    <source>
        <dbReference type="ARBA" id="ARBA00022786"/>
    </source>
</evidence>
<dbReference type="Gene3D" id="3.10.20.90">
    <property type="entry name" value="Phosphatidylinositol 3-kinase Catalytic Subunit, Chain A, domain 1"/>
    <property type="match status" value="1"/>
</dbReference>
<sequence length="439" mass="49155">MSTVPVKVKHNGKVYEVELNTLSQGRSFKEAIALQTQIPPERQKVMIKGGLLKFMVLGIAGDLPQAPSKPIQFMEDMHDDELAKAALEAYSGNINASDGDASLTAALRDLFREMSKTSKPFPPLLFLTVLRKVAPQFAEMAQGGGGYAQQDAEEVYVRILNALSNYLPSASGQERFVPKNLTGRMTITTNDMTAGILDTLTQKIEKHSEQLGRTALYTEQSRIARLPMYLSVHFVRFYWRRDINKKTKIMRKVKFPMELDASVFASDELKSRVAPLSQKIKLVAKEREERAKVRRRVKAHGQSQSAPSDSRDDQQATTQQGAAISDDEERSLRQKEREDLAASIHPELKSDAGCNPSGLYDLAAIVTHKGAAADAGHYMSWVRKENDSRDEFDTMPSEEWYQFNDDKVSVVNTEKIKTLYGGGEDSVAYILLYRARSLQ</sequence>
<keyword evidence="4" id="KW-0833">Ubl conjugation pathway</keyword>
<dbReference type="PROSITE" id="PS00973">
    <property type="entry name" value="USP_2"/>
    <property type="match status" value="1"/>
</dbReference>
<dbReference type="EC" id="3.4.19.12" evidence="2"/>
<dbReference type="Proteomes" id="UP001219567">
    <property type="component" value="Chromosome 1"/>
</dbReference>
<dbReference type="Pfam" id="PF00443">
    <property type="entry name" value="UCH"/>
    <property type="match status" value="1"/>
</dbReference>
<dbReference type="InterPro" id="IPR001394">
    <property type="entry name" value="Peptidase_C19_UCH"/>
</dbReference>
<dbReference type="GO" id="GO:0070628">
    <property type="term" value="F:proteasome binding"/>
    <property type="evidence" value="ECO:0007669"/>
    <property type="project" value="TreeGrafter"/>
</dbReference>
<evidence type="ECO:0000313" key="9">
    <source>
        <dbReference type="EMBL" id="WFC97872.1"/>
    </source>
</evidence>
<dbReference type="GO" id="GO:0061136">
    <property type="term" value="P:regulation of proteasomal protein catabolic process"/>
    <property type="evidence" value="ECO:0007669"/>
    <property type="project" value="TreeGrafter"/>
</dbReference>
<feature type="region of interest" description="Disordered" evidence="7">
    <location>
        <begin position="291"/>
        <end position="336"/>
    </location>
</feature>
<dbReference type="InterPro" id="IPR044635">
    <property type="entry name" value="UBP14-like"/>
</dbReference>
<dbReference type="GO" id="GO:0004843">
    <property type="term" value="F:cysteine-type deubiquitinase activity"/>
    <property type="evidence" value="ECO:0007669"/>
    <property type="project" value="UniProtKB-EC"/>
</dbReference>
<dbReference type="Pfam" id="PF00240">
    <property type="entry name" value="ubiquitin"/>
    <property type="match status" value="1"/>
</dbReference>
<keyword evidence="6" id="KW-0788">Thiol protease</keyword>
<organism evidence="9 10">
    <name type="scientific">Malassezia yamatoensis</name>
    <dbReference type="NCBI Taxonomy" id="253288"/>
    <lineage>
        <taxon>Eukaryota</taxon>
        <taxon>Fungi</taxon>
        <taxon>Dikarya</taxon>
        <taxon>Basidiomycota</taxon>
        <taxon>Ustilaginomycotina</taxon>
        <taxon>Malasseziomycetes</taxon>
        <taxon>Malasseziales</taxon>
        <taxon>Malasseziaceae</taxon>
        <taxon>Malassezia</taxon>
    </lineage>
</organism>
<evidence type="ECO:0000256" key="7">
    <source>
        <dbReference type="SAM" id="MobiDB-lite"/>
    </source>
</evidence>
<evidence type="ECO:0000256" key="5">
    <source>
        <dbReference type="ARBA" id="ARBA00022801"/>
    </source>
</evidence>
<dbReference type="InterPro" id="IPR029071">
    <property type="entry name" value="Ubiquitin-like_domsf"/>
</dbReference>
<protein>
    <recommendedName>
        <fullName evidence="2">ubiquitinyl hydrolase 1</fullName>
        <ecNumber evidence="2">3.4.19.12</ecNumber>
    </recommendedName>
</protein>
<dbReference type="InterPro" id="IPR038765">
    <property type="entry name" value="Papain-like_cys_pep_sf"/>
</dbReference>
<dbReference type="GO" id="GO:0043161">
    <property type="term" value="P:proteasome-mediated ubiquitin-dependent protein catabolic process"/>
    <property type="evidence" value="ECO:0007669"/>
    <property type="project" value="InterPro"/>
</dbReference>
<evidence type="ECO:0000256" key="2">
    <source>
        <dbReference type="ARBA" id="ARBA00012759"/>
    </source>
</evidence>
<dbReference type="Gene3D" id="3.90.70.10">
    <property type="entry name" value="Cysteine proteinases"/>
    <property type="match status" value="1"/>
</dbReference>
<evidence type="ECO:0000256" key="1">
    <source>
        <dbReference type="ARBA" id="ARBA00000707"/>
    </source>
</evidence>
<feature type="domain" description="USP" evidence="8">
    <location>
        <begin position="72"/>
        <end position="436"/>
    </location>
</feature>
<dbReference type="InterPro" id="IPR018200">
    <property type="entry name" value="USP_CS"/>
</dbReference>
<dbReference type="EMBL" id="CP119943">
    <property type="protein sequence ID" value="WFC97872.1"/>
    <property type="molecule type" value="Genomic_DNA"/>
</dbReference>
<keyword evidence="10" id="KW-1185">Reference proteome</keyword>
<gene>
    <name evidence="9" type="primary">UBP6</name>
    <name evidence="9" type="ORF">MYAM1_000593</name>
</gene>
<name>A0AAJ6CF27_9BASI</name>
<dbReference type="AlphaFoldDB" id="A0AAJ6CF27"/>
<evidence type="ECO:0000259" key="8">
    <source>
        <dbReference type="PROSITE" id="PS50235"/>
    </source>
</evidence>
<reference evidence="9 10" key="1">
    <citation type="submission" date="2023-03" db="EMBL/GenBank/DDBJ databases">
        <title>Mating type loci evolution in Malassezia.</title>
        <authorList>
            <person name="Coelho M.A."/>
        </authorList>
    </citation>
    <scope>NUCLEOTIDE SEQUENCE [LARGE SCALE GENOMIC DNA]</scope>
    <source>
        <strain evidence="9 10">CBS 9725</strain>
    </source>
</reference>
<dbReference type="InterPro" id="IPR000626">
    <property type="entry name" value="Ubiquitin-like_dom"/>
</dbReference>
<evidence type="ECO:0000313" key="10">
    <source>
        <dbReference type="Proteomes" id="UP001219567"/>
    </source>
</evidence>
<dbReference type="GO" id="GO:0016579">
    <property type="term" value="P:protein deubiquitination"/>
    <property type="evidence" value="ECO:0007669"/>
    <property type="project" value="InterPro"/>
</dbReference>
<dbReference type="InterPro" id="IPR028889">
    <property type="entry name" value="USP"/>
</dbReference>